<dbReference type="Gene3D" id="2.60.120.330">
    <property type="entry name" value="B-lactam Antibiotic, Isopenicillin N Synthase, Chain"/>
    <property type="match status" value="1"/>
</dbReference>
<comment type="similarity">
    <text evidence="1 2">Belongs to the iron/ascorbate-dependent oxidoreductase family.</text>
</comment>
<feature type="domain" description="Fe2OG dioxygenase" evidence="3">
    <location>
        <begin position="184"/>
        <end position="293"/>
    </location>
</feature>
<comment type="caution">
    <text evidence="4">The sequence shown here is derived from an EMBL/GenBank/DDBJ whole genome shotgun (WGS) entry which is preliminary data.</text>
</comment>
<dbReference type="Pfam" id="PF14226">
    <property type="entry name" value="DIOX_N"/>
    <property type="match status" value="1"/>
</dbReference>
<evidence type="ECO:0000256" key="1">
    <source>
        <dbReference type="ARBA" id="ARBA00008056"/>
    </source>
</evidence>
<reference evidence="4" key="1">
    <citation type="submission" date="2021-03" db="EMBL/GenBank/DDBJ databases">
        <authorList>
            <person name="Tagirdzhanova G."/>
        </authorList>
    </citation>
    <scope>NUCLEOTIDE SEQUENCE</scope>
</reference>
<dbReference type="InterPro" id="IPR026992">
    <property type="entry name" value="DIOX_N"/>
</dbReference>
<proteinExistence type="inferred from homology"/>
<dbReference type="GO" id="GO:0016491">
    <property type="term" value="F:oxidoreductase activity"/>
    <property type="evidence" value="ECO:0007669"/>
    <property type="project" value="UniProtKB-KW"/>
</dbReference>
<keyword evidence="2" id="KW-0408">Iron</keyword>
<organism evidence="4 5">
    <name type="scientific">Imshaugia aleurites</name>
    <dbReference type="NCBI Taxonomy" id="172621"/>
    <lineage>
        <taxon>Eukaryota</taxon>
        <taxon>Fungi</taxon>
        <taxon>Dikarya</taxon>
        <taxon>Ascomycota</taxon>
        <taxon>Pezizomycotina</taxon>
        <taxon>Lecanoromycetes</taxon>
        <taxon>OSLEUM clade</taxon>
        <taxon>Lecanoromycetidae</taxon>
        <taxon>Lecanorales</taxon>
        <taxon>Lecanorineae</taxon>
        <taxon>Parmeliaceae</taxon>
        <taxon>Imshaugia</taxon>
    </lineage>
</organism>
<sequence>MPRASHFNQHPAFPEDVALADLPRLSLTKLLENDAFESSQLFRACKETGFFLLDLTGSGAGETMLDDAEKVFDLSRTIFGLESEELERFRFKPKESLFGYKRIGTMKLEDGSPDNVEFYGLGQDDMLGTSTPRPNPELILANRKTFQDMFHDAYGIICHLFSHLEHHLSLKPGILASLCPQDKPSQTMLRMLRSAPHNIGNHRTNLIGHTDLGAMTILFNVVGGLQLLPAEAENVEGNWVYIRPEPGCAVINLGDAMVQWSGGILRSNIHRVVTPPGQQASCPRDSLAYLLRPEAAASMRRLEGGDIIPRVADGEQEDSLCAQEWERMRTAQIVAGNSLPEIIGGQKV</sequence>
<dbReference type="InterPro" id="IPR027443">
    <property type="entry name" value="IPNS-like_sf"/>
</dbReference>
<dbReference type="PROSITE" id="PS51471">
    <property type="entry name" value="FE2OG_OXY"/>
    <property type="match status" value="1"/>
</dbReference>
<protein>
    <recommendedName>
        <fullName evidence="3">Fe2OG dioxygenase domain-containing protein</fullName>
    </recommendedName>
</protein>
<keyword evidence="5" id="KW-1185">Reference proteome</keyword>
<evidence type="ECO:0000313" key="5">
    <source>
        <dbReference type="Proteomes" id="UP000664534"/>
    </source>
</evidence>
<gene>
    <name evidence="4" type="ORF">IMSHALPRED_007334</name>
</gene>
<dbReference type="PANTHER" id="PTHR47990">
    <property type="entry name" value="2-OXOGLUTARATE (2OG) AND FE(II)-DEPENDENT OXYGENASE SUPERFAMILY PROTEIN-RELATED"/>
    <property type="match status" value="1"/>
</dbReference>
<dbReference type="Pfam" id="PF03171">
    <property type="entry name" value="2OG-FeII_Oxy"/>
    <property type="match status" value="1"/>
</dbReference>
<keyword evidence="2" id="KW-0560">Oxidoreductase</keyword>
<dbReference type="GO" id="GO:0044283">
    <property type="term" value="P:small molecule biosynthetic process"/>
    <property type="evidence" value="ECO:0007669"/>
    <property type="project" value="UniProtKB-ARBA"/>
</dbReference>
<dbReference type="Proteomes" id="UP000664534">
    <property type="component" value="Unassembled WGS sequence"/>
</dbReference>
<dbReference type="InterPro" id="IPR044861">
    <property type="entry name" value="IPNS-like_FE2OG_OXY"/>
</dbReference>
<accession>A0A8H3FNN1</accession>
<dbReference type="AlphaFoldDB" id="A0A8H3FNN1"/>
<dbReference type="InterPro" id="IPR050231">
    <property type="entry name" value="Iron_ascorbate_oxido_reductase"/>
</dbReference>
<dbReference type="InterPro" id="IPR005123">
    <property type="entry name" value="Oxoglu/Fe-dep_dioxygenase_dom"/>
</dbReference>
<evidence type="ECO:0000256" key="2">
    <source>
        <dbReference type="RuleBase" id="RU003682"/>
    </source>
</evidence>
<name>A0A8H3FNN1_9LECA</name>
<dbReference type="OrthoDB" id="288590at2759"/>
<keyword evidence="2" id="KW-0479">Metal-binding</keyword>
<evidence type="ECO:0000313" key="4">
    <source>
        <dbReference type="EMBL" id="CAF9927931.1"/>
    </source>
</evidence>
<dbReference type="GO" id="GO:0046872">
    <property type="term" value="F:metal ion binding"/>
    <property type="evidence" value="ECO:0007669"/>
    <property type="project" value="UniProtKB-KW"/>
</dbReference>
<dbReference type="SUPFAM" id="SSF51197">
    <property type="entry name" value="Clavaminate synthase-like"/>
    <property type="match status" value="1"/>
</dbReference>
<dbReference type="EMBL" id="CAJPDT010000048">
    <property type="protein sequence ID" value="CAF9927931.1"/>
    <property type="molecule type" value="Genomic_DNA"/>
</dbReference>
<evidence type="ECO:0000259" key="3">
    <source>
        <dbReference type="PROSITE" id="PS51471"/>
    </source>
</evidence>